<gene>
    <name evidence="10" type="ORF">FNF27_05010</name>
    <name evidence="9" type="ORF">FNF28_02524</name>
    <name evidence="8" type="ORF">FNF31_03522</name>
</gene>
<evidence type="ECO:0000313" key="10">
    <source>
        <dbReference type="EMBL" id="KAA0173515.1"/>
    </source>
</evidence>
<protein>
    <recommendedName>
        <fullName evidence="7">Derlin</fullName>
    </recommendedName>
</protein>
<comment type="similarity">
    <text evidence="2 7">Belongs to the derlin family.</text>
</comment>
<dbReference type="GO" id="GO:0006950">
    <property type="term" value="P:response to stress"/>
    <property type="evidence" value="ECO:0007669"/>
    <property type="project" value="UniProtKB-ARBA"/>
</dbReference>
<evidence type="ECO:0000256" key="5">
    <source>
        <dbReference type="ARBA" id="ARBA00022989"/>
    </source>
</evidence>
<dbReference type="Proteomes" id="UP000325113">
    <property type="component" value="Unassembled WGS sequence"/>
</dbReference>
<dbReference type="EMBL" id="VLTM01000031">
    <property type="protein sequence ID" value="KAA0161945.1"/>
    <property type="molecule type" value="Genomic_DNA"/>
</dbReference>
<evidence type="ECO:0000256" key="3">
    <source>
        <dbReference type="ARBA" id="ARBA00022692"/>
    </source>
</evidence>
<evidence type="ECO:0000313" key="9">
    <source>
        <dbReference type="EMBL" id="KAA0168364.1"/>
    </source>
</evidence>
<evidence type="ECO:0000313" key="13">
    <source>
        <dbReference type="Proteomes" id="UP000325113"/>
    </source>
</evidence>
<reference evidence="11 12" key="1">
    <citation type="submission" date="2019-07" db="EMBL/GenBank/DDBJ databases">
        <title>Genomes of Cafeteria roenbergensis.</title>
        <authorList>
            <person name="Fischer M.G."/>
            <person name="Hackl T."/>
            <person name="Roman M."/>
        </authorList>
    </citation>
    <scope>NUCLEOTIDE SEQUENCE [LARGE SCALE GENOMIC DNA]</scope>
    <source>
        <strain evidence="8 13">Cflag</strain>
        <strain evidence="10 11">E4-10P</strain>
        <strain evidence="9 12">RCC970-E3</strain>
    </source>
</reference>
<dbReference type="Proteomes" id="UP000324907">
    <property type="component" value="Unassembled WGS sequence"/>
</dbReference>
<evidence type="ECO:0000313" key="8">
    <source>
        <dbReference type="EMBL" id="KAA0161945.1"/>
    </source>
</evidence>
<dbReference type="Proteomes" id="UP000322899">
    <property type="component" value="Unassembled WGS sequence"/>
</dbReference>
<comment type="caution">
    <text evidence="8">The sequence shown here is derived from an EMBL/GenBank/DDBJ whole genome shotgun (WGS) entry which is preliminary data.</text>
</comment>
<feature type="transmembrane region" description="Helical" evidence="7">
    <location>
        <begin position="53"/>
        <end position="79"/>
    </location>
</feature>
<proteinExistence type="inferred from homology"/>
<evidence type="ECO:0000313" key="11">
    <source>
        <dbReference type="Proteomes" id="UP000322899"/>
    </source>
</evidence>
<dbReference type="PANTHER" id="PTHR11009">
    <property type="entry name" value="DER1-LIKE PROTEIN, DERLIN"/>
    <property type="match status" value="1"/>
</dbReference>
<dbReference type="AlphaFoldDB" id="A0A5A8D9P5"/>
<dbReference type="GO" id="GO:0005789">
    <property type="term" value="C:endoplasmic reticulum membrane"/>
    <property type="evidence" value="ECO:0007669"/>
    <property type="project" value="UniProtKB-SubCell"/>
</dbReference>
<evidence type="ECO:0000256" key="7">
    <source>
        <dbReference type="RuleBase" id="RU363059"/>
    </source>
</evidence>
<feature type="transmembrane region" description="Helical" evidence="7">
    <location>
        <begin position="139"/>
        <end position="158"/>
    </location>
</feature>
<evidence type="ECO:0000256" key="2">
    <source>
        <dbReference type="ARBA" id="ARBA00008917"/>
    </source>
</evidence>
<dbReference type="EMBL" id="VLTO01000032">
    <property type="protein sequence ID" value="KAA0173515.1"/>
    <property type="molecule type" value="Genomic_DNA"/>
</dbReference>
<name>A0A5A8D9P5_CAFRO</name>
<comment type="function">
    <text evidence="7">May be involved in the degradation of misfolded endoplasmic reticulum (ER) luminal proteins.</text>
</comment>
<evidence type="ECO:0000256" key="4">
    <source>
        <dbReference type="ARBA" id="ARBA00022824"/>
    </source>
</evidence>
<feature type="transmembrane region" description="Helical" evidence="7">
    <location>
        <begin position="178"/>
        <end position="211"/>
    </location>
</feature>
<keyword evidence="5 7" id="KW-1133">Transmembrane helix</keyword>
<feature type="transmembrane region" description="Helical" evidence="7">
    <location>
        <begin position="20"/>
        <end position="41"/>
    </location>
</feature>
<evidence type="ECO:0000313" key="12">
    <source>
        <dbReference type="Proteomes" id="UP000324907"/>
    </source>
</evidence>
<keyword evidence="6 7" id="KW-0472">Membrane</keyword>
<feature type="transmembrane region" description="Helical" evidence="7">
    <location>
        <begin position="104"/>
        <end position="127"/>
    </location>
</feature>
<organism evidence="8 13">
    <name type="scientific">Cafeteria roenbergensis</name>
    <name type="common">Marine flagellate</name>
    <dbReference type="NCBI Taxonomy" id="33653"/>
    <lineage>
        <taxon>Eukaryota</taxon>
        <taxon>Sar</taxon>
        <taxon>Stramenopiles</taxon>
        <taxon>Bigyra</taxon>
        <taxon>Opalozoa</taxon>
        <taxon>Bicosoecida</taxon>
        <taxon>Cafeteriaceae</taxon>
        <taxon>Cafeteria</taxon>
    </lineage>
</organism>
<keyword evidence="3 7" id="KW-0812">Transmembrane</keyword>
<evidence type="ECO:0000256" key="6">
    <source>
        <dbReference type="ARBA" id="ARBA00023136"/>
    </source>
</evidence>
<dbReference type="InterPro" id="IPR007599">
    <property type="entry name" value="DER1"/>
</dbReference>
<evidence type="ECO:0000256" key="1">
    <source>
        <dbReference type="ARBA" id="ARBA00004477"/>
    </source>
</evidence>
<dbReference type="Pfam" id="PF04511">
    <property type="entry name" value="DER1"/>
    <property type="match status" value="1"/>
</dbReference>
<dbReference type="EMBL" id="VLTL01000028">
    <property type="protein sequence ID" value="KAA0168364.1"/>
    <property type="molecule type" value="Genomic_DNA"/>
</dbReference>
<sequence>MQLDNPREFYYGLPLVTRVWVTVALIATIGSALGLVSLEYIRLDWESVIGRVHLWRLLTHAAFLGKIGIAFLFNVFWLIKHSQQLENSPYPPAGGHGKGTTADYAWMIILCIFMLAGVNGLIVLLGLGGIAPKWLAAWALGRGSLMGEALLSAMIWVWSRRFPEEPTGVWMIKTRGFYLPWLILGFNLLMGGDPTPGVVGYFVGAVFVLLVDTLPNAAPDQWGALAGKNVMHTPGFMYSLIDWAEARPAAPVARGGFAGVGRTLNG</sequence>
<dbReference type="OrthoDB" id="1716531at2759"/>
<comment type="subcellular location">
    <subcellularLocation>
        <location evidence="1 7">Endoplasmic reticulum membrane</location>
        <topology evidence="1 7">Multi-pass membrane protein</topology>
    </subcellularLocation>
</comment>
<keyword evidence="4 7" id="KW-0256">Endoplasmic reticulum</keyword>
<accession>A0A5A8D9P5</accession>